<evidence type="ECO:0000313" key="2">
    <source>
        <dbReference type="Proteomes" id="UP001241758"/>
    </source>
</evidence>
<dbReference type="EMBL" id="JASCTH010000005">
    <property type="protein sequence ID" value="MDI6098936.1"/>
    <property type="molecule type" value="Genomic_DNA"/>
</dbReference>
<sequence>MTVRQLPTADLGLTSLLRAADWPGEDLRGSAHVQILDEATLGPSRLLVVASRESPGTRYFVPVLRAEPAREAVGHAAHDRAVVEAMRDRLALPTAAGNVIQFDGDPAPFRDTRPFDPGWSTNALSLADLDGALHIHKAYRRIDADTREAHLLRLMHRGGRTQRWVGDYHYVERATGRRHPLGLLYAYAEGDSLDLPLRHSIRSMWPILHGGAEPAEAVAAAQRGLTGELPAVGRFLRDFHTELADRLGPTPMIPVREYLRQTGARVAALSARISADERYPRAVRDAVVVALTGELDQATASAGVPWPAGPAHGDLHLSHILRQESEGGWQLCVIDLSTPAADPADPVGSAQSPWQDIVALLRGLDIFTADEFVHQAAMRLGTDQDDTCRTVLLISAGHPPDTPGWTPSRITALRRMHDAASRWAGQVRRLLLTGYAGPPENWQEHPAWRIFRLRRLLHELDYAYAHDQHYHAAINLRHVLQNYRPAGAGEN</sequence>
<keyword evidence="2" id="KW-1185">Reference proteome</keyword>
<evidence type="ECO:0008006" key="3">
    <source>
        <dbReference type="Google" id="ProtNLM"/>
    </source>
</evidence>
<organism evidence="1 2">
    <name type="scientific">Actinoplanes sandaracinus</name>
    <dbReference type="NCBI Taxonomy" id="3045177"/>
    <lineage>
        <taxon>Bacteria</taxon>
        <taxon>Bacillati</taxon>
        <taxon>Actinomycetota</taxon>
        <taxon>Actinomycetes</taxon>
        <taxon>Micromonosporales</taxon>
        <taxon>Micromonosporaceae</taxon>
        <taxon>Actinoplanes</taxon>
    </lineage>
</organism>
<dbReference type="Gene3D" id="3.90.1200.10">
    <property type="match status" value="1"/>
</dbReference>
<dbReference type="SUPFAM" id="SSF56112">
    <property type="entry name" value="Protein kinase-like (PK-like)"/>
    <property type="match status" value="1"/>
</dbReference>
<dbReference type="InterPro" id="IPR011009">
    <property type="entry name" value="Kinase-like_dom_sf"/>
</dbReference>
<dbReference type="RefSeq" id="WP_282758855.1">
    <property type="nucleotide sequence ID" value="NZ_JASCTH010000005.1"/>
</dbReference>
<proteinExistence type="predicted"/>
<name>A0ABT6WGT5_9ACTN</name>
<reference evidence="1 2" key="1">
    <citation type="submission" date="2023-05" db="EMBL/GenBank/DDBJ databases">
        <title>Actinoplanes sp. NEAU-A12 genome sequencing.</title>
        <authorList>
            <person name="Wang Z.-S."/>
        </authorList>
    </citation>
    <scope>NUCLEOTIDE SEQUENCE [LARGE SCALE GENOMIC DNA]</scope>
    <source>
        <strain evidence="1 2">NEAU-A12</strain>
    </source>
</reference>
<evidence type="ECO:0000313" key="1">
    <source>
        <dbReference type="EMBL" id="MDI6098936.1"/>
    </source>
</evidence>
<dbReference type="Proteomes" id="UP001241758">
    <property type="component" value="Unassembled WGS sequence"/>
</dbReference>
<accession>A0ABT6WGT5</accession>
<comment type="caution">
    <text evidence="1">The sequence shown here is derived from an EMBL/GenBank/DDBJ whole genome shotgun (WGS) entry which is preliminary data.</text>
</comment>
<protein>
    <recommendedName>
        <fullName evidence="3">Aminoglycoside phosphotransferase domain-containing protein</fullName>
    </recommendedName>
</protein>
<gene>
    <name evidence="1" type="ORF">QLQ12_10025</name>
</gene>